<dbReference type="EMBL" id="JABWMJ010000013">
    <property type="protein sequence ID" value="NUZ08516.1"/>
    <property type="molecule type" value="Genomic_DNA"/>
</dbReference>
<feature type="domain" description="PLD phosphodiesterase" evidence="1">
    <location>
        <begin position="438"/>
        <end position="465"/>
    </location>
</feature>
<dbReference type="PANTHER" id="PTHR21248:SF12">
    <property type="entry name" value="CARDIOLIPIN SYNTHASE C"/>
    <property type="match status" value="1"/>
</dbReference>
<dbReference type="Gene3D" id="3.30.870.10">
    <property type="entry name" value="Endonuclease Chain A"/>
    <property type="match status" value="2"/>
</dbReference>
<dbReference type="SUPFAM" id="SSF56024">
    <property type="entry name" value="Phospholipase D/nuclease"/>
    <property type="match status" value="2"/>
</dbReference>
<reference evidence="2 3" key="1">
    <citation type="submission" date="2020-06" db="EMBL/GenBank/DDBJ databases">
        <title>Schlegella sp. ID0723 isolated from air conditioner.</title>
        <authorList>
            <person name="Kim D.Y."/>
            <person name="Kim D.-U."/>
        </authorList>
    </citation>
    <scope>NUCLEOTIDE SEQUENCE [LARGE SCALE GENOMIC DNA]</scope>
    <source>
        <strain evidence="2 3">ID0723</strain>
    </source>
</reference>
<dbReference type="AlphaFoldDB" id="A0A7Y6NSH8"/>
<dbReference type="InterPro" id="IPR025202">
    <property type="entry name" value="PLD-like_dom"/>
</dbReference>
<dbReference type="Proteomes" id="UP000529637">
    <property type="component" value="Unassembled WGS sequence"/>
</dbReference>
<dbReference type="GO" id="GO:0032049">
    <property type="term" value="P:cardiolipin biosynthetic process"/>
    <property type="evidence" value="ECO:0007669"/>
    <property type="project" value="UniProtKB-ARBA"/>
</dbReference>
<dbReference type="PANTHER" id="PTHR21248">
    <property type="entry name" value="CARDIOLIPIN SYNTHASE"/>
    <property type="match status" value="1"/>
</dbReference>
<dbReference type="PROSITE" id="PS50035">
    <property type="entry name" value="PLD"/>
    <property type="match status" value="2"/>
</dbReference>
<evidence type="ECO:0000313" key="3">
    <source>
        <dbReference type="Proteomes" id="UP000529637"/>
    </source>
</evidence>
<dbReference type="CDD" id="cd09111">
    <property type="entry name" value="PLDc_ymdC_like_1"/>
    <property type="match status" value="1"/>
</dbReference>
<dbReference type="CDD" id="cd09113">
    <property type="entry name" value="PLDc_ymdC_like_2"/>
    <property type="match status" value="1"/>
</dbReference>
<dbReference type="GO" id="GO:0030572">
    <property type="term" value="F:phosphatidyltransferase activity"/>
    <property type="evidence" value="ECO:0007669"/>
    <property type="project" value="UniProtKB-ARBA"/>
</dbReference>
<gene>
    <name evidence="2" type="ORF">HQN59_22465</name>
</gene>
<dbReference type="SMART" id="SM00155">
    <property type="entry name" value="PLDc"/>
    <property type="match status" value="2"/>
</dbReference>
<keyword evidence="3" id="KW-1185">Reference proteome</keyword>
<comment type="caution">
    <text evidence="2">The sequence shown here is derived from an EMBL/GenBank/DDBJ whole genome shotgun (WGS) entry which is preliminary data.</text>
</comment>
<proteinExistence type="predicted"/>
<evidence type="ECO:0000313" key="2">
    <source>
        <dbReference type="EMBL" id="NUZ08516.1"/>
    </source>
</evidence>
<dbReference type="InterPro" id="IPR001736">
    <property type="entry name" value="PLipase_D/transphosphatidylase"/>
</dbReference>
<evidence type="ECO:0000259" key="1">
    <source>
        <dbReference type="PROSITE" id="PS50035"/>
    </source>
</evidence>
<name>A0A7Y6NSH8_9BURK</name>
<accession>A0A7Y6NSH8</accession>
<sequence length="546" mass="60449">MSSLRNPRAEPYLFVLRSLLTRGVRSLIGLASVLFLVTFAAGCAGLPTTVLRTPSTAIKATKETKLETIVEASSPDRALSGFRLLPSGAFALSTRLELARRSEQSLDLQYYLIKSDATGKSMLRALRDASRRGVRVRLLLDDLNTSGQDALLLGLAAEPNVEVRLFNPFPAGRQRMLTRFAASLFDFRRLNRRMHNKLFIADGAMAVAGGRNIADEYFTRHLLANFIDLDVFASGAIVPELARLFDEYWNSPAAYPLESIAVTGEPRAELQARFEEVTISVLEPMSRAAPATDVLGYGPISEELDDGKLGLAWSSAEAFADAPGMASDDKSFRMDLHEPSTRVRFNVLEHIRDSSDEAVLVSPYFIPGAEGMEMIRAARERGVNISVLTNSLASTDQPLVHTAYLRYRDELLKLGVDLYELSPIRAGRETRRFMFGASVGGLHTKAAVFDDDKLFIGSMNFDPRSERYNTELGLFIHSPEIAREAGRLARFGMLQGAHRLRLTAAGRLERLMLGAADEVHVEEPEAGFWVRMLLRLFAPLVPEELL</sequence>
<dbReference type="Pfam" id="PF13091">
    <property type="entry name" value="PLDc_2"/>
    <property type="match status" value="2"/>
</dbReference>
<organism evidence="2 3">
    <name type="scientific">Piscinibacter koreensis</name>
    <dbReference type="NCBI Taxonomy" id="2742824"/>
    <lineage>
        <taxon>Bacteria</taxon>
        <taxon>Pseudomonadati</taxon>
        <taxon>Pseudomonadota</taxon>
        <taxon>Betaproteobacteria</taxon>
        <taxon>Burkholderiales</taxon>
        <taxon>Sphaerotilaceae</taxon>
        <taxon>Piscinibacter</taxon>
    </lineage>
</organism>
<protein>
    <submittedName>
        <fullName evidence="2">Phospholipase D family protein</fullName>
    </submittedName>
</protein>
<feature type="domain" description="PLD phosphodiesterase" evidence="1">
    <location>
        <begin position="190"/>
        <end position="217"/>
    </location>
</feature>